<dbReference type="Proteomes" id="UP000199656">
    <property type="component" value="Unassembled WGS sequence"/>
</dbReference>
<dbReference type="AlphaFoldDB" id="A0A1H4AMP2"/>
<sequence length="512" mass="57110">MKLLRYPIFICCLLCTCFSLCAQDIILKNPSLEGERGAGKVPPQWLGRNTPDVQPGALNITQQPTDGESYIGLHSGPTYLESVSQEVNLQAGKSYQLSADLAYAPNYAYKACYGLLNVYGANSPRDTLERLWSSVPMYHTSWRRYTFNVIPKKQYKYIVFMAGVDLPCDQSPYGSAVLMDNLSASLRETPQLSADVHKTCENEKQGSIKLKIAGVSVPCTVSWSPINSNATELKNLAAGTYTATVQHPNGVTAVLNVTVEDWKLRSNVTVTPSACYGENNNSIRLETTGGTGPYRYYLNHSQHASYSNVFEKLTPGDYNVLVMDEEGCRESISTIAVREPDKLAFDQVWRRDISCTTVMDGRITVIPRGGTLPYSYNLNNGAWQSDSVFSKLNEGEYFYKVKDANGCQIDSIATIIRNIRECAVFVPTAFSPNNDGQNDYFRAKVHDDVTDYRLDVYSRWGQRVFATTDPYGYWDGKVNGQLQSPGTYVWVLTYTDSKQQGRKQTGTVLLIQ</sequence>
<accession>A0A1H4AMP2</accession>
<dbReference type="InterPro" id="IPR025667">
    <property type="entry name" value="SprB_repeat"/>
</dbReference>
<reference evidence="3" key="1">
    <citation type="submission" date="2016-10" db="EMBL/GenBank/DDBJ databases">
        <authorList>
            <person name="Varghese N."/>
            <person name="Submissions S."/>
        </authorList>
    </citation>
    <scope>NUCLEOTIDE SEQUENCE [LARGE SCALE GENOMIC DNA]</scope>
    <source>
        <strain evidence="3">DSM 23920</strain>
    </source>
</reference>
<dbReference type="OrthoDB" id="7794186at2"/>
<dbReference type="RefSeq" id="WP_089760493.1">
    <property type="nucleotide sequence ID" value="NZ_BKAT01000009.1"/>
</dbReference>
<evidence type="ECO:0000313" key="3">
    <source>
        <dbReference type="Proteomes" id="UP000199656"/>
    </source>
</evidence>
<dbReference type="NCBIfam" id="TIGR04131">
    <property type="entry name" value="Bac_Flav_CTERM"/>
    <property type="match status" value="1"/>
</dbReference>
<feature type="chain" id="PRO_5011685072" evidence="1">
    <location>
        <begin position="23"/>
        <end position="512"/>
    </location>
</feature>
<dbReference type="Pfam" id="PF13585">
    <property type="entry name" value="CHU_C"/>
    <property type="match status" value="1"/>
</dbReference>
<dbReference type="InterPro" id="IPR026341">
    <property type="entry name" value="T9SS_type_B"/>
</dbReference>
<evidence type="ECO:0000313" key="2">
    <source>
        <dbReference type="EMBL" id="SEA36972.1"/>
    </source>
</evidence>
<feature type="signal peptide" evidence="1">
    <location>
        <begin position="1"/>
        <end position="22"/>
    </location>
</feature>
<dbReference type="Gene3D" id="2.60.120.260">
    <property type="entry name" value="Galactose-binding domain-like"/>
    <property type="match status" value="1"/>
</dbReference>
<dbReference type="EMBL" id="FNRL01000006">
    <property type="protein sequence ID" value="SEA36972.1"/>
    <property type="molecule type" value="Genomic_DNA"/>
</dbReference>
<name>A0A1H4AMP2_9BACT</name>
<proteinExistence type="predicted"/>
<evidence type="ECO:0000256" key="1">
    <source>
        <dbReference type="SAM" id="SignalP"/>
    </source>
</evidence>
<gene>
    <name evidence="2" type="ORF">SAMN05660909_01653</name>
</gene>
<keyword evidence="1" id="KW-0732">Signal</keyword>
<dbReference type="Pfam" id="PF13573">
    <property type="entry name" value="SprB"/>
    <property type="match status" value="2"/>
</dbReference>
<protein>
    <submittedName>
        <fullName evidence="2">Gliding motility-associated C-terminal domain-containing protein</fullName>
    </submittedName>
</protein>
<organism evidence="2 3">
    <name type="scientific">Chitinophaga terrae</name>
    <name type="common">ex Kim and Jung 2007</name>
    <dbReference type="NCBI Taxonomy" id="408074"/>
    <lineage>
        <taxon>Bacteria</taxon>
        <taxon>Pseudomonadati</taxon>
        <taxon>Bacteroidota</taxon>
        <taxon>Chitinophagia</taxon>
        <taxon>Chitinophagales</taxon>
        <taxon>Chitinophagaceae</taxon>
        <taxon>Chitinophaga</taxon>
    </lineage>
</organism>
<keyword evidence="3" id="KW-1185">Reference proteome</keyword>
<dbReference type="STRING" id="408074.SAMN05660909_01653"/>